<dbReference type="EMBL" id="CAMPGE010008480">
    <property type="protein sequence ID" value="CAI2367378.1"/>
    <property type="molecule type" value="Genomic_DNA"/>
</dbReference>
<evidence type="ECO:0000256" key="2">
    <source>
        <dbReference type="ARBA" id="ARBA00023043"/>
    </source>
</evidence>
<dbReference type="PANTHER" id="PTHR24126:SF14">
    <property type="entry name" value="ANK_REP_REGION DOMAIN-CONTAINING PROTEIN"/>
    <property type="match status" value="1"/>
</dbReference>
<feature type="repeat" description="ANK" evidence="3">
    <location>
        <begin position="220"/>
        <end position="252"/>
    </location>
</feature>
<evidence type="ECO:0000313" key="6">
    <source>
        <dbReference type="Proteomes" id="UP001295684"/>
    </source>
</evidence>
<protein>
    <submittedName>
        <fullName evidence="5">Uncharacterized protein</fullName>
    </submittedName>
</protein>
<dbReference type="Gene3D" id="1.25.40.20">
    <property type="entry name" value="Ankyrin repeat-containing domain"/>
    <property type="match status" value="2"/>
</dbReference>
<name>A0AAD1XD32_EUPCR</name>
<dbReference type="Proteomes" id="UP001295684">
    <property type="component" value="Unassembled WGS sequence"/>
</dbReference>
<evidence type="ECO:0000256" key="3">
    <source>
        <dbReference type="PROSITE-ProRule" id="PRU00023"/>
    </source>
</evidence>
<dbReference type="AlphaFoldDB" id="A0AAD1XD32"/>
<dbReference type="Pfam" id="PF13637">
    <property type="entry name" value="Ank_4"/>
    <property type="match status" value="1"/>
</dbReference>
<proteinExistence type="predicted"/>
<reference evidence="5" key="1">
    <citation type="submission" date="2023-07" db="EMBL/GenBank/DDBJ databases">
        <authorList>
            <consortium name="AG Swart"/>
            <person name="Singh M."/>
            <person name="Singh A."/>
            <person name="Seah K."/>
            <person name="Emmerich C."/>
        </authorList>
    </citation>
    <scope>NUCLEOTIDE SEQUENCE</scope>
    <source>
        <strain evidence="5">DP1</strain>
    </source>
</reference>
<dbReference type="PROSITE" id="PS50088">
    <property type="entry name" value="ANK_REPEAT"/>
    <property type="match status" value="1"/>
</dbReference>
<evidence type="ECO:0000313" key="5">
    <source>
        <dbReference type="EMBL" id="CAI2367378.1"/>
    </source>
</evidence>
<feature type="region of interest" description="Disordered" evidence="4">
    <location>
        <begin position="365"/>
        <end position="396"/>
    </location>
</feature>
<evidence type="ECO:0000256" key="4">
    <source>
        <dbReference type="SAM" id="MobiDB-lite"/>
    </source>
</evidence>
<keyword evidence="2 3" id="KW-0040">ANK repeat</keyword>
<dbReference type="PANTHER" id="PTHR24126">
    <property type="entry name" value="ANKYRIN REPEAT, PH AND SEC7 DOMAIN CONTAINING PROTEIN SECG-RELATED"/>
    <property type="match status" value="1"/>
</dbReference>
<dbReference type="SUPFAM" id="SSF48403">
    <property type="entry name" value="Ankyrin repeat"/>
    <property type="match status" value="1"/>
</dbReference>
<comment type="caution">
    <text evidence="5">The sequence shown here is derived from an EMBL/GenBank/DDBJ whole genome shotgun (WGS) entry which is preliminary data.</text>
</comment>
<dbReference type="InterPro" id="IPR002110">
    <property type="entry name" value="Ankyrin_rpt"/>
</dbReference>
<gene>
    <name evidence="5" type="ORF">ECRASSUSDP1_LOCUS8660</name>
</gene>
<accession>A0AAD1XD32</accession>
<sequence length="439" mass="51315">MKSQKAAGGVSKCWSLTHENSIKNNEEWKDNFFCFRKNKLFNDDSPDGSYFTAKSNNCHVSSSTDLMNRAKGIKSFLSLMDKCRSTQKNRRNGIQITIPKEEKLMALLKKGKSSKKKRDITKPIKFSVLDSQTPLEQTNTKDSISKPRLTYEQMNIIQAATKNNFTYLRRVRDKRDRRDFNVHDKKGNCALYYAIKEDCYEAAEYLINKIGVNVNSINENGNTCLHQAMMRDNIDMIMLLLRNGANPEIFNKFNETPIFYASNRILSRFRLRNKKACLLKNFEEFQSKEKFMENRRIRINLHPKRNDKQKRLHLQQMERQRSEELRDFHNYQDKKSSCEKLKDVQSSFQISAADIRGINLKFTPKNNKRQSCKKNRRTKGKKKLGKNSFSKLSASKSARRVRECMIKSNNGGAQSALQNKRYLNKDSSPLYPHNIYFDL</sequence>
<organism evidence="5 6">
    <name type="scientific">Euplotes crassus</name>
    <dbReference type="NCBI Taxonomy" id="5936"/>
    <lineage>
        <taxon>Eukaryota</taxon>
        <taxon>Sar</taxon>
        <taxon>Alveolata</taxon>
        <taxon>Ciliophora</taxon>
        <taxon>Intramacronucleata</taxon>
        <taxon>Spirotrichea</taxon>
        <taxon>Hypotrichia</taxon>
        <taxon>Euplotida</taxon>
        <taxon>Euplotidae</taxon>
        <taxon>Moneuplotes</taxon>
    </lineage>
</organism>
<dbReference type="PROSITE" id="PS50297">
    <property type="entry name" value="ANK_REP_REGION"/>
    <property type="match status" value="1"/>
</dbReference>
<keyword evidence="1" id="KW-0677">Repeat</keyword>
<feature type="compositionally biased region" description="Basic residues" evidence="4">
    <location>
        <begin position="366"/>
        <end position="385"/>
    </location>
</feature>
<keyword evidence="6" id="KW-1185">Reference proteome</keyword>
<dbReference type="SMART" id="SM00248">
    <property type="entry name" value="ANK"/>
    <property type="match status" value="2"/>
</dbReference>
<dbReference type="InterPro" id="IPR036770">
    <property type="entry name" value="Ankyrin_rpt-contain_sf"/>
</dbReference>
<evidence type="ECO:0000256" key="1">
    <source>
        <dbReference type="ARBA" id="ARBA00022737"/>
    </source>
</evidence>